<dbReference type="PANTHER" id="PTHR43557:SF2">
    <property type="entry name" value="RIESKE DOMAIN-CONTAINING PROTEIN-RELATED"/>
    <property type="match status" value="1"/>
</dbReference>
<comment type="caution">
    <text evidence="7">The sequence shown here is derived from an EMBL/GenBank/DDBJ whole genome shotgun (WGS) entry which is preliminary data.</text>
</comment>
<sequence length="417" mass="44669">MSSESQQHCVIVGAGHAAAQLCASLIQSDWDGKLTVVGDEPHAPYHRPPLSKTQLNPADNPELQWIRPAAFYTDNNIELLTGHRVTEIDRNAKTLTLDGPDTQSLSYDTLVLATGSTHRKLPIPGVDHPRVSTLQTAAQAEAVRNQVPNAKSVVIIGAGFIGLEAASSLSKLGLNVTVLEFADRVLSRVTSPPVSAFFESLHKNNGIDLRTSAQATAIEEQDGKLTVHTKAGDTFPADFVLMGVGAAPNDQLAAAADLPTDNGIHVNEFNQTADASIYAVGDCANQHHPLYDTRMRLESVQNANDQAKTAAAAIAGQPKAHTALPWFWSDQYDVKFQIVGISTGYDQCIVRGTPEPGQPFSAWYFKDKQLIAVDAINDPRAYAVAGKIIPMQGKPNQALVADASSELKAILQSAKES</sequence>
<dbReference type="InterPro" id="IPR016156">
    <property type="entry name" value="FAD/NAD-linked_Rdtase_dimer_sf"/>
</dbReference>
<dbReference type="RefSeq" id="WP_184678106.1">
    <property type="nucleotide sequence ID" value="NZ_JACHGY010000001.1"/>
</dbReference>
<dbReference type="PRINTS" id="PR00368">
    <property type="entry name" value="FADPNR"/>
</dbReference>
<keyword evidence="7" id="KW-0223">Dioxygenase</keyword>
<evidence type="ECO:0000256" key="4">
    <source>
        <dbReference type="ARBA" id="ARBA00023002"/>
    </source>
</evidence>
<dbReference type="GO" id="GO:0016651">
    <property type="term" value="F:oxidoreductase activity, acting on NAD(P)H"/>
    <property type="evidence" value="ECO:0007669"/>
    <property type="project" value="TreeGrafter"/>
</dbReference>
<evidence type="ECO:0000256" key="2">
    <source>
        <dbReference type="ARBA" id="ARBA00022630"/>
    </source>
</evidence>
<dbReference type="InterPro" id="IPR023753">
    <property type="entry name" value="FAD/NAD-binding_dom"/>
</dbReference>
<dbReference type="Gene3D" id="3.30.390.30">
    <property type="match status" value="1"/>
</dbReference>
<dbReference type="GO" id="GO:0008860">
    <property type="term" value="F:ferredoxin-NAD+ reductase activity"/>
    <property type="evidence" value="ECO:0007669"/>
    <property type="project" value="UniProtKB-EC"/>
</dbReference>
<name>A0A7X0H7A5_9BACT</name>
<dbReference type="PANTHER" id="PTHR43557">
    <property type="entry name" value="APOPTOSIS-INDUCING FACTOR 1"/>
    <property type="match status" value="1"/>
</dbReference>
<dbReference type="EC" id="1.18.1.3" evidence="7"/>
<keyword evidence="4 7" id="KW-0560">Oxidoreductase</keyword>
<evidence type="ECO:0000256" key="1">
    <source>
        <dbReference type="ARBA" id="ARBA00001974"/>
    </source>
</evidence>
<dbReference type="SUPFAM" id="SSF55424">
    <property type="entry name" value="FAD/NAD-linked reductases, dimerisation (C-terminal) domain"/>
    <property type="match status" value="1"/>
</dbReference>
<organism evidence="7 8">
    <name type="scientific">Algisphaera agarilytica</name>
    <dbReference type="NCBI Taxonomy" id="1385975"/>
    <lineage>
        <taxon>Bacteria</taxon>
        <taxon>Pseudomonadati</taxon>
        <taxon>Planctomycetota</taxon>
        <taxon>Phycisphaerae</taxon>
        <taxon>Phycisphaerales</taxon>
        <taxon>Phycisphaeraceae</taxon>
        <taxon>Algisphaera</taxon>
    </lineage>
</organism>
<reference evidence="7 8" key="1">
    <citation type="submission" date="2020-08" db="EMBL/GenBank/DDBJ databases">
        <title>Genomic Encyclopedia of Type Strains, Phase IV (KMG-IV): sequencing the most valuable type-strain genomes for metagenomic binning, comparative biology and taxonomic classification.</title>
        <authorList>
            <person name="Goeker M."/>
        </authorList>
    </citation>
    <scope>NUCLEOTIDE SEQUENCE [LARGE SCALE GENOMIC DNA]</scope>
    <source>
        <strain evidence="7 8">DSM 103725</strain>
    </source>
</reference>
<evidence type="ECO:0000313" key="7">
    <source>
        <dbReference type="EMBL" id="MBB6430602.1"/>
    </source>
</evidence>
<dbReference type="EMBL" id="JACHGY010000001">
    <property type="protein sequence ID" value="MBB6430602.1"/>
    <property type="molecule type" value="Genomic_DNA"/>
</dbReference>
<accession>A0A7X0H7A5</accession>
<evidence type="ECO:0000313" key="8">
    <source>
        <dbReference type="Proteomes" id="UP000541810"/>
    </source>
</evidence>
<dbReference type="Pfam" id="PF07992">
    <property type="entry name" value="Pyr_redox_2"/>
    <property type="match status" value="1"/>
</dbReference>
<keyword evidence="3" id="KW-0274">FAD</keyword>
<comment type="cofactor">
    <cofactor evidence="1">
        <name>FAD</name>
        <dbReference type="ChEBI" id="CHEBI:57692"/>
    </cofactor>
</comment>
<dbReference type="SUPFAM" id="SSF51905">
    <property type="entry name" value="FAD/NAD(P)-binding domain"/>
    <property type="match status" value="2"/>
</dbReference>
<keyword evidence="8" id="KW-1185">Reference proteome</keyword>
<feature type="domain" description="FAD/NAD(P)-binding" evidence="5">
    <location>
        <begin position="8"/>
        <end position="307"/>
    </location>
</feature>
<dbReference type="AlphaFoldDB" id="A0A7X0H7A5"/>
<dbReference type="Proteomes" id="UP000541810">
    <property type="component" value="Unassembled WGS sequence"/>
</dbReference>
<evidence type="ECO:0000256" key="3">
    <source>
        <dbReference type="ARBA" id="ARBA00022827"/>
    </source>
</evidence>
<evidence type="ECO:0000259" key="6">
    <source>
        <dbReference type="Pfam" id="PF14759"/>
    </source>
</evidence>
<keyword evidence="2" id="KW-0285">Flavoprotein</keyword>
<dbReference type="Pfam" id="PF14759">
    <property type="entry name" value="Reductase_C"/>
    <property type="match status" value="1"/>
</dbReference>
<protein>
    <submittedName>
        <fullName evidence="7">3-phenylpropionate/trans-cinnamate dioxygenase ferredoxin reductase subunit</fullName>
        <ecNumber evidence="7">1.18.1.3</ecNumber>
    </submittedName>
</protein>
<evidence type="ECO:0000259" key="5">
    <source>
        <dbReference type="Pfam" id="PF07992"/>
    </source>
</evidence>
<dbReference type="InterPro" id="IPR050446">
    <property type="entry name" value="FAD-oxidoreductase/Apoptosis"/>
</dbReference>
<dbReference type="InterPro" id="IPR036188">
    <property type="entry name" value="FAD/NAD-bd_sf"/>
</dbReference>
<proteinExistence type="predicted"/>
<dbReference type="GO" id="GO:0005737">
    <property type="term" value="C:cytoplasm"/>
    <property type="evidence" value="ECO:0007669"/>
    <property type="project" value="TreeGrafter"/>
</dbReference>
<dbReference type="GO" id="GO:0051213">
    <property type="term" value="F:dioxygenase activity"/>
    <property type="evidence" value="ECO:0007669"/>
    <property type="project" value="UniProtKB-KW"/>
</dbReference>
<dbReference type="PRINTS" id="PR00411">
    <property type="entry name" value="PNDRDTASEI"/>
</dbReference>
<dbReference type="Gene3D" id="3.50.50.60">
    <property type="entry name" value="FAD/NAD(P)-binding domain"/>
    <property type="match status" value="2"/>
</dbReference>
<dbReference type="InterPro" id="IPR028202">
    <property type="entry name" value="Reductase_C"/>
</dbReference>
<gene>
    <name evidence="7" type="ORF">HNQ40_002408</name>
</gene>
<feature type="domain" description="Reductase C-terminal" evidence="6">
    <location>
        <begin position="326"/>
        <end position="411"/>
    </location>
</feature>